<keyword evidence="1" id="KW-0732">Signal</keyword>
<feature type="signal peptide" evidence="1">
    <location>
        <begin position="1"/>
        <end position="19"/>
    </location>
</feature>
<evidence type="ECO:0000259" key="2">
    <source>
        <dbReference type="SMART" id="SM00848"/>
    </source>
</evidence>
<dbReference type="Gene3D" id="1.10.287.2250">
    <property type="match status" value="1"/>
</dbReference>
<dbReference type="EMBL" id="CAXAMN010020335">
    <property type="protein sequence ID" value="CAK9055995.1"/>
    <property type="molecule type" value="Genomic_DNA"/>
</dbReference>
<protein>
    <recommendedName>
        <fullName evidence="2">Cathepsin propeptide inhibitor domain-containing protein</fullName>
    </recommendedName>
</protein>
<evidence type="ECO:0000256" key="1">
    <source>
        <dbReference type="SAM" id="SignalP"/>
    </source>
</evidence>
<name>A0ABP0MWU7_9DINO</name>
<proteinExistence type="predicted"/>
<keyword evidence="4" id="KW-1185">Reference proteome</keyword>
<feature type="domain" description="Cathepsin propeptide inhibitor" evidence="2">
    <location>
        <begin position="26"/>
        <end position="83"/>
    </location>
</feature>
<gene>
    <name evidence="3" type="ORF">CCMP2556_LOCUS27795</name>
</gene>
<evidence type="ECO:0000313" key="3">
    <source>
        <dbReference type="EMBL" id="CAK9055995.1"/>
    </source>
</evidence>
<feature type="chain" id="PRO_5045904298" description="Cathepsin propeptide inhibitor domain-containing protein" evidence="1">
    <location>
        <begin position="20"/>
        <end position="144"/>
    </location>
</feature>
<dbReference type="Proteomes" id="UP001642484">
    <property type="component" value="Unassembled WGS sequence"/>
</dbReference>
<dbReference type="SUPFAM" id="SSF54001">
    <property type="entry name" value="Cysteine proteinases"/>
    <property type="match status" value="1"/>
</dbReference>
<sequence>MAHLQMWFAACVLATPTWTLRTLGSYSEFCTKYGRQHVDQQDYTMRQELYRQRVAAVQEINGHQTLPWKASVNAFADFTREEFSQLLGHRRGASAEPKLLAVECELRGCLRRQAALPDRRDPEDRWASHSSWFTLKCGLAIFEH</sequence>
<dbReference type="InterPro" id="IPR038765">
    <property type="entry name" value="Papain-like_cys_pep_sf"/>
</dbReference>
<dbReference type="SMART" id="SM00848">
    <property type="entry name" value="Inhibitor_I29"/>
    <property type="match status" value="1"/>
</dbReference>
<dbReference type="Pfam" id="PF08246">
    <property type="entry name" value="Inhibitor_I29"/>
    <property type="match status" value="1"/>
</dbReference>
<accession>A0ABP0MWU7</accession>
<organism evidence="3 4">
    <name type="scientific">Durusdinium trenchii</name>
    <dbReference type="NCBI Taxonomy" id="1381693"/>
    <lineage>
        <taxon>Eukaryota</taxon>
        <taxon>Sar</taxon>
        <taxon>Alveolata</taxon>
        <taxon>Dinophyceae</taxon>
        <taxon>Suessiales</taxon>
        <taxon>Symbiodiniaceae</taxon>
        <taxon>Durusdinium</taxon>
    </lineage>
</organism>
<dbReference type="InterPro" id="IPR013201">
    <property type="entry name" value="Prot_inhib_I29"/>
</dbReference>
<reference evidence="3 4" key="1">
    <citation type="submission" date="2024-02" db="EMBL/GenBank/DDBJ databases">
        <authorList>
            <person name="Chen Y."/>
            <person name="Shah S."/>
            <person name="Dougan E. K."/>
            <person name="Thang M."/>
            <person name="Chan C."/>
        </authorList>
    </citation>
    <scope>NUCLEOTIDE SEQUENCE [LARGE SCALE GENOMIC DNA]</scope>
</reference>
<evidence type="ECO:0000313" key="4">
    <source>
        <dbReference type="Proteomes" id="UP001642484"/>
    </source>
</evidence>
<comment type="caution">
    <text evidence="3">The sequence shown here is derived from an EMBL/GenBank/DDBJ whole genome shotgun (WGS) entry which is preliminary data.</text>
</comment>